<organism evidence="1">
    <name type="scientific">Anguilla anguilla</name>
    <name type="common">European freshwater eel</name>
    <name type="synonym">Muraena anguilla</name>
    <dbReference type="NCBI Taxonomy" id="7936"/>
    <lineage>
        <taxon>Eukaryota</taxon>
        <taxon>Metazoa</taxon>
        <taxon>Chordata</taxon>
        <taxon>Craniata</taxon>
        <taxon>Vertebrata</taxon>
        <taxon>Euteleostomi</taxon>
        <taxon>Actinopterygii</taxon>
        <taxon>Neopterygii</taxon>
        <taxon>Teleostei</taxon>
        <taxon>Anguilliformes</taxon>
        <taxon>Anguillidae</taxon>
        <taxon>Anguilla</taxon>
    </lineage>
</organism>
<protein>
    <submittedName>
        <fullName evidence="1">Uncharacterized protein</fullName>
    </submittedName>
</protein>
<evidence type="ECO:0000313" key="1">
    <source>
        <dbReference type="EMBL" id="JAH63439.1"/>
    </source>
</evidence>
<reference evidence="1" key="1">
    <citation type="submission" date="2014-11" db="EMBL/GenBank/DDBJ databases">
        <authorList>
            <person name="Amaro Gonzalez C."/>
        </authorList>
    </citation>
    <scope>NUCLEOTIDE SEQUENCE</scope>
</reference>
<sequence>MSLPKTALARPFCA</sequence>
<name>A0A0E9UC38_ANGAN</name>
<accession>A0A0E9UC38</accession>
<dbReference type="EMBL" id="GBXM01045138">
    <property type="protein sequence ID" value="JAH63439.1"/>
    <property type="molecule type" value="Transcribed_RNA"/>
</dbReference>
<reference evidence="1" key="2">
    <citation type="journal article" date="2015" name="Fish Shellfish Immunol.">
        <title>Early steps in the European eel (Anguilla anguilla)-Vibrio vulnificus interaction in the gills: Role of the RtxA13 toxin.</title>
        <authorList>
            <person name="Callol A."/>
            <person name="Pajuelo D."/>
            <person name="Ebbesson L."/>
            <person name="Teles M."/>
            <person name="MacKenzie S."/>
            <person name="Amaro C."/>
        </authorList>
    </citation>
    <scope>NUCLEOTIDE SEQUENCE</scope>
</reference>
<proteinExistence type="predicted"/>